<accession>A0AAP0EIM5</accession>
<gene>
    <name evidence="2" type="ORF">Sjap_023320</name>
</gene>
<reference evidence="2 3" key="1">
    <citation type="submission" date="2024-01" db="EMBL/GenBank/DDBJ databases">
        <title>Genome assemblies of Stephania.</title>
        <authorList>
            <person name="Yang L."/>
        </authorList>
    </citation>
    <scope>NUCLEOTIDE SEQUENCE [LARGE SCALE GENOMIC DNA]</scope>
    <source>
        <strain evidence="2">QJT</strain>
        <tissue evidence="2">Leaf</tissue>
    </source>
</reference>
<name>A0AAP0EIM5_9MAGN</name>
<proteinExistence type="predicted"/>
<evidence type="ECO:0000313" key="2">
    <source>
        <dbReference type="EMBL" id="KAK9090143.1"/>
    </source>
</evidence>
<feature type="region of interest" description="Disordered" evidence="1">
    <location>
        <begin position="19"/>
        <end position="54"/>
    </location>
</feature>
<dbReference type="AlphaFoldDB" id="A0AAP0EIM5"/>
<comment type="caution">
    <text evidence="2">The sequence shown here is derived from an EMBL/GenBank/DDBJ whole genome shotgun (WGS) entry which is preliminary data.</text>
</comment>
<feature type="compositionally biased region" description="Acidic residues" evidence="1">
    <location>
        <begin position="25"/>
        <end position="34"/>
    </location>
</feature>
<evidence type="ECO:0000313" key="3">
    <source>
        <dbReference type="Proteomes" id="UP001417504"/>
    </source>
</evidence>
<protein>
    <submittedName>
        <fullName evidence="2">Uncharacterized protein</fullName>
    </submittedName>
</protein>
<organism evidence="2 3">
    <name type="scientific">Stephania japonica</name>
    <dbReference type="NCBI Taxonomy" id="461633"/>
    <lineage>
        <taxon>Eukaryota</taxon>
        <taxon>Viridiplantae</taxon>
        <taxon>Streptophyta</taxon>
        <taxon>Embryophyta</taxon>
        <taxon>Tracheophyta</taxon>
        <taxon>Spermatophyta</taxon>
        <taxon>Magnoliopsida</taxon>
        <taxon>Ranunculales</taxon>
        <taxon>Menispermaceae</taxon>
        <taxon>Menispermoideae</taxon>
        <taxon>Cissampelideae</taxon>
        <taxon>Stephania</taxon>
    </lineage>
</organism>
<evidence type="ECO:0000256" key="1">
    <source>
        <dbReference type="SAM" id="MobiDB-lite"/>
    </source>
</evidence>
<keyword evidence="3" id="KW-1185">Reference proteome</keyword>
<dbReference type="EMBL" id="JBBNAE010000010">
    <property type="protein sequence ID" value="KAK9090143.1"/>
    <property type="molecule type" value="Genomic_DNA"/>
</dbReference>
<sequence>MDCRPYRDSVREKERLRWTEREAEAEAEADADAADGERCGGGGGGGGAGDDERVTIVGGGESVEREGIYHDNMVLEFSCCASRGLSYAC</sequence>
<feature type="compositionally biased region" description="Gly residues" evidence="1">
    <location>
        <begin position="39"/>
        <end position="48"/>
    </location>
</feature>
<dbReference type="Proteomes" id="UP001417504">
    <property type="component" value="Unassembled WGS sequence"/>
</dbReference>